<dbReference type="Proteomes" id="UP001058074">
    <property type="component" value="Unassembled WGS sequence"/>
</dbReference>
<gene>
    <name evidence="1" type="ORF">rsdtw13_38750</name>
</gene>
<accession>A0ACB5RHR9</accession>
<name>A0ACB5RHR9_9CLOT</name>
<evidence type="ECO:0000313" key="2">
    <source>
        <dbReference type="Proteomes" id="UP001058074"/>
    </source>
</evidence>
<reference evidence="1" key="1">
    <citation type="journal article" date="2025" name="Int. J. Syst. Evol. Microbiol.">
        <title>Inconstantimicrobium mannanitabidum sp. nov., a novel member of the family Clostridiaceae isolated from anoxic soil under the treatment of reductive soil disinfestation.</title>
        <authorList>
            <person name="Ueki A."/>
            <person name="Tonouchi A."/>
            <person name="Honma S."/>
            <person name="Kaku N."/>
            <person name="Ueki K."/>
        </authorList>
    </citation>
    <scope>NUCLEOTIDE SEQUENCE</scope>
    <source>
        <strain evidence="1">TW13</strain>
    </source>
</reference>
<comment type="caution">
    <text evidence="1">The sequence shown here is derived from an EMBL/GenBank/DDBJ whole genome shotgun (WGS) entry which is preliminary data.</text>
</comment>
<organism evidence="1 2">
    <name type="scientific">Inconstantimicrobium mannanitabidum</name>
    <dbReference type="NCBI Taxonomy" id="1604901"/>
    <lineage>
        <taxon>Bacteria</taxon>
        <taxon>Bacillati</taxon>
        <taxon>Bacillota</taxon>
        <taxon>Clostridia</taxon>
        <taxon>Eubacteriales</taxon>
        <taxon>Clostridiaceae</taxon>
        <taxon>Inconstantimicrobium</taxon>
    </lineage>
</organism>
<proteinExistence type="predicted"/>
<keyword evidence="2" id="KW-1185">Reference proteome</keyword>
<dbReference type="EMBL" id="BROD01000001">
    <property type="protein sequence ID" value="GKX68617.1"/>
    <property type="molecule type" value="Genomic_DNA"/>
</dbReference>
<evidence type="ECO:0000313" key="1">
    <source>
        <dbReference type="EMBL" id="GKX68617.1"/>
    </source>
</evidence>
<sequence>MSQVYDNLDRPIEKVVNGETQFKYEYDANGNLASKEDLVNRQNFRYIYDLSDRLTEIKNGDHSFAKYSYDDNNNGSKISYTYDANGNIETITEGTKVTKYTYNELNEVTREDNGTLNKSIVYSYDAGGNIVSKTYGYAEDTTQYTLLGDKVIEEGNADGDDFKYNYDASGKLISMIFENQEYFYIRNGQSDIIGLLDKTGKQVVGYTYDSWGKLLSTTGSLKDTLGQKNPYRYRGYRYDSDTGLYYLNSRYYNPEWGRFINADGIVTTPGELLSGNMFAYCKNNPVNMKDPAEYRPILCGPGEEETPAMQIASARIMLESAKKRSYSSSRVKSSSSSSPKKSVRVSKPKKTYKHGLTTGVGGNFSIQFGHRFSFGFQYVKDGYGNRGICFTVGVGGGTPAGGLGGCVTVTNADTIYNLTGSGMDAGGSANLGFVPVAGGGDFVMSSSNGGVIGGI</sequence>
<protein>
    <submittedName>
        <fullName evidence="1">Uncharacterized protein</fullName>
    </submittedName>
</protein>